<evidence type="ECO:0000313" key="2">
    <source>
        <dbReference type="EMBL" id="SVB95044.1"/>
    </source>
</evidence>
<dbReference type="PANTHER" id="PTHR30441:SF4">
    <property type="entry name" value="PROTEIN ASMA"/>
    <property type="match status" value="1"/>
</dbReference>
<keyword evidence="1" id="KW-0472">Membrane</keyword>
<keyword evidence="1" id="KW-1133">Transmembrane helix</keyword>
<accession>A0A382I5R4</accession>
<dbReference type="InterPro" id="IPR052894">
    <property type="entry name" value="AsmA-related"/>
</dbReference>
<dbReference type="GO" id="GO:0005886">
    <property type="term" value="C:plasma membrane"/>
    <property type="evidence" value="ECO:0007669"/>
    <property type="project" value="TreeGrafter"/>
</dbReference>
<reference evidence="2" key="1">
    <citation type="submission" date="2018-05" db="EMBL/GenBank/DDBJ databases">
        <authorList>
            <person name="Lanie J.A."/>
            <person name="Ng W.-L."/>
            <person name="Kazmierczak K.M."/>
            <person name="Andrzejewski T.M."/>
            <person name="Davidsen T.M."/>
            <person name="Wayne K.J."/>
            <person name="Tettelin H."/>
            <person name="Glass J.I."/>
            <person name="Rusch D."/>
            <person name="Podicherti R."/>
            <person name="Tsui H.-C.T."/>
            <person name="Winkler M.E."/>
        </authorList>
    </citation>
    <scope>NUCLEOTIDE SEQUENCE</scope>
</reference>
<keyword evidence="1" id="KW-0812">Transmembrane</keyword>
<name>A0A382I5R4_9ZZZZ</name>
<organism evidence="2">
    <name type="scientific">marine metagenome</name>
    <dbReference type="NCBI Taxonomy" id="408172"/>
    <lineage>
        <taxon>unclassified sequences</taxon>
        <taxon>metagenomes</taxon>
        <taxon>ecological metagenomes</taxon>
    </lineage>
</organism>
<dbReference type="InterPro" id="IPR008023">
    <property type="entry name" value="DUF748"/>
</dbReference>
<protein>
    <submittedName>
        <fullName evidence="2">Uncharacterized protein</fullName>
    </submittedName>
</protein>
<dbReference type="Pfam" id="PF05359">
    <property type="entry name" value="DUF748"/>
    <property type="match status" value="1"/>
</dbReference>
<feature type="transmembrane region" description="Helical" evidence="1">
    <location>
        <begin position="9"/>
        <end position="29"/>
    </location>
</feature>
<feature type="non-terminal residue" evidence="2">
    <location>
        <position position="285"/>
    </location>
</feature>
<dbReference type="PANTHER" id="PTHR30441">
    <property type="entry name" value="DUF748 DOMAIN-CONTAINING PROTEIN"/>
    <property type="match status" value="1"/>
</dbReference>
<dbReference type="AlphaFoldDB" id="A0A382I5R4"/>
<evidence type="ECO:0000256" key="1">
    <source>
        <dbReference type="SAM" id="Phobius"/>
    </source>
</evidence>
<dbReference type="EMBL" id="UINC01065410">
    <property type="protein sequence ID" value="SVB95044.1"/>
    <property type="molecule type" value="Genomic_DNA"/>
</dbReference>
<proteinExistence type="predicted"/>
<gene>
    <name evidence="2" type="ORF">METZ01_LOCUS247898</name>
</gene>
<sequence length="285" mass="32100">MTNSFYKKLIAYIFSGLVIFIFAALVFVYSQLKDFDNIKNMVVEKIEELTGRDVSIGLAKLNFEKGISIYLKQLSIYSPDGKNQEFSAKNAWCVIKLWPLLNKEVEIKKFILDGASVELTRNEQGKFNFGDPLSLLTEQSSSRLFKLLGASLMHRLSVLDSEVKFRDYYGVSGSEPLLTVINGINLGVNKRFFQNAFSFNLNGRIPNKYQTTVFEFSGGIDNFKNIKRNQPIPLKGKIKVDQLHLDQLRPYLKKILPIVPGDTKLSLETDISGSLGGKLRAKGGL</sequence>
<dbReference type="GO" id="GO:0090313">
    <property type="term" value="P:regulation of protein targeting to membrane"/>
    <property type="evidence" value="ECO:0007669"/>
    <property type="project" value="TreeGrafter"/>
</dbReference>